<feature type="compositionally biased region" description="Polar residues" evidence="1">
    <location>
        <begin position="528"/>
        <end position="546"/>
    </location>
</feature>
<accession>A0AAD7V349</accession>
<dbReference type="InterPro" id="IPR001005">
    <property type="entry name" value="SANT/Myb"/>
</dbReference>
<evidence type="ECO:0000313" key="3">
    <source>
        <dbReference type="EMBL" id="KAJ8657242.1"/>
    </source>
</evidence>
<name>A0AAD7V349_9FUNG</name>
<dbReference type="CDD" id="cd00167">
    <property type="entry name" value="SANT"/>
    <property type="match status" value="1"/>
</dbReference>
<dbReference type="GeneID" id="83214467"/>
<organism evidence="3 4">
    <name type="scientific">Lichtheimia ornata</name>
    <dbReference type="NCBI Taxonomy" id="688661"/>
    <lineage>
        <taxon>Eukaryota</taxon>
        <taxon>Fungi</taxon>
        <taxon>Fungi incertae sedis</taxon>
        <taxon>Mucoromycota</taxon>
        <taxon>Mucoromycotina</taxon>
        <taxon>Mucoromycetes</taxon>
        <taxon>Mucorales</taxon>
        <taxon>Lichtheimiaceae</taxon>
        <taxon>Lichtheimia</taxon>
    </lineage>
</organism>
<dbReference type="SUPFAM" id="SSF57850">
    <property type="entry name" value="RING/U-box"/>
    <property type="match status" value="1"/>
</dbReference>
<dbReference type="SMART" id="SM00717">
    <property type="entry name" value="SANT"/>
    <property type="match status" value="1"/>
</dbReference>
<feature type="domain" description="Myb-like" evidence="2">
    <location>
        <begin position="307"/>
        <end position="359"/>
    </location>
</feature>
<keyword evidence="4" id="KW-1185">Reference proteome</keyword>
<dbReference type="EMBL" id="JARTCD010000033">
    <property type="protein sequence ID" value="KAJ8657242.1"/>
    <property type="molecule type" value="Genomic_DNA"/>
</dbReference>
<dbReference type="AlphaFoldDB" id="A0AAD7V349"/>
<evidence type="ECO:0000256" key="1">
    <source>
        <dbReference type="SAM" id="MobiDB-lite"/>
    </source>
</evidence>
<dbReference type="InterPro" id="IPR009057">
    <property type="entry name" value="Homeodomain-like_sf"/>
</dbReference>
<dbReference type="InterPro" id="IPR013083">
    <property type="entry name" value="Znf_RING/FYVE/PHD"/>
</dbReference>
<feature type="region of interest" description="Disordered" evidence="1">
    <location>
        <begin position="394"/>
        <end position="564"/>
    </location>
</feature>
<feature type="region of interest" description="Disordered" evidence="1">
    <location>
        <begin position="1"/>
        <end position="31"/>
    </location>
</feature>
<comment type="caution">
    <text evidence="3">The sequence shown here is derived from an EMBL/GenBank/DDBJ whole genome shotgun (WGS) entry which is preliminary data.</text>
</comment>
<dbReference type="PROSITE" id="PS50090">
    <property type="entry name" value="MYB_LIKE"/>
    <property type="match status" value="1"/>
</dbReference>
<evidence type="ECO:0000259" key="2">
    <source>
        <dbReference type="PROSITE" id="PS50090"/>
    </source>
</evidence>
<dbReference type="RefSeq" id="XP_058342155.1">
    <property type="nucleotide sequence ID" value="XM_058487078.1"/>
</dbReference>
<reference evidence="3 4" key="1">
    <citation type="submission" date="2023-03" db="EMBL/GenBank/DDBJ databases">
        <title>Genome sequence of Lichtheimia ornata CBS 291.66.</title>
        <authorList>
            <person name="Mohabir J.T."/>
            <person name="Shea T.P."/>
            <person name="Kurbessoian T."/>
            <person name="Berby B."/>
            <person name="Fontaine J."/>
            <person name="Livny J."/>
            <person name="Gnirke A."/>
            <person name="Stajich J.E."/>
            <person name="Cuomo C.A."/>
        </authorList>
    </citation>
    <scope>NUCLEOTIDE SEQUENCE [LARGE SCALE GENOMIC DNA]</scope>
    <source>
        <strain evidence="3">CBS 291.66</strain>
    </source>
</reference>
<sequence>MAARNSKSQQSSGPSCSNGDDKQQQQQQQQLQLKTRFFSEVDNRNGSVHCTLQVTHVHWMEVKHPDGIKPVAIGERLRQRALQQESKDELDGSNDDSSHDDSDSPVLESDNDLEIIRKENFFKEELTEEERDLVAKRVLMHQKLVKKHERREKRRKSKKIRIMFDYVNDEEIDEMLNDCNRDEDEVICRLAQQVGYLNTIRKQVAMKYPQENTQASGMTMSAEQKQAYQQLVKKRAETLRKTTTDRAKKQYRMGSRLCLDEAVKQAQQHQKVDPEKAFEGWSEARIYAYRMIDENPNSYYYRFNAPGEVQRRGQWSKEEKKLFFARLAEIGANGQWGIFSMKIPGRVGYQCSNFYRLLLETKQITDPNYVLDENGKARYLFDKKDASGKVHKAFRTHRPTVIEEDNNNGSSSNGKRRRATTRSSSSSAAAASSSATANDNTTTATNAQQQRSGKRRRRRFAASDESDDDDDDGGAYVDGEYRSSRSRARMMDTTQSNDGDNVGRRRSKRQRKPTAAAIEAGLVAESRPSCSWETSITGTTHDQQGTHSKDNDDESTLNNNEQNPLPGFIDPITLTEVVKPAISKYGHVMGYDSWVRCLTRWEGKQNICPLTKKPLTKRDLVILDFDNIEEYRSRIVNL</sequence>
<dbReference type="Proteomes" id="UP001234581">
    <property type="component" value="Unassembled WGS sequence"/>
</dbReference>
<gene>
    <name evidence="3" type="ORF">O0I10_007058</name>
</gene>
<feature type="compositionally biased region" description="Low complexity" evidence="1">
    <location>
        <begin position="421"/>
        <end position="451"/>
    </location>
</feature>
<feature type="region of interest" description="Disordered" evidence="1">
    <location>
        <begin position="81"/>
        <end position="110"/>
    </location>
</feature>
<evidence type="ECO:0000313" key="4">
    <source>
        <dbReference type="Proteomes" id="UP001234581"/>
    </source>
</evidence>
<protein>
    <recommendedName>
        <fullName evidence="2">Myb-like domain-containing protein</fullName>
    </recommendedName>
</protein>
<dbReference type="Gene3D" id="1.10.10.60">
    <property type="entry name" value="Homeodomain-like"/>
    <property type="match status" value="1"/>
</dbReference>
<feature type="compositionally biased region" description="Basic and acidic residues" evidence="1">
    <location>
        <begin position="85"/>
        <end position="102"/>
    </location>
</feature>
<dbReference type="SUPFAM" id="SSF46689">
    <property type="entry name" value="Homeodomain-like"/>
    <property type="match status" value="1"/>
</dbReference>
<proteinExistence type="predicted"/>
<dbReference type="Gene3D" id="3.30.40.10">
    <property type="entry name" value="Zinc/RING finger domain, C3HC4 (zinc finger)"/>
    <property type="match status" value="1"/>
</dbReference>
<feature type="compositionally biased region" description="Acidic residues" evidence="1">
    <location>
        <begin position="464"/>
        <end position="473"/>
    </location>
</feature>